<reference evidence="2 3" key="1">
    <citation type="submission" date="2016-10" db="EMBL/GenBank/DDBJ databases">
        <authorList>
            <person name="Varghese N."/>
            <person name="Submissions S."/>
        </authorList>
    </citation>
    <scope>NUCLEOTIDE SEQUENCE [LARGE SCALE GENOMIC DNA]</scope>
    <source>
        <strain evidence="2 3">DSM 2260</strain>
    </source>
</reference>
<organism evidence="1 4">
    <name type="scientific">Myxococcus virescens</name>
    <dbReference type="NCBI Taxonomy" id="83456"/>
    <lineage>
        <taxon>Bacteria</taxon>
        <taxon>Pseudomonadati</taxon>
        <taxon>Myxococcota</taxon>
        <taxon>Myxococcia</taxon>
        <taxon>Myxococcales</taxon>
        <taxon>Cystobacterineae</taxon>
        <taxon>Myxococcaceae</taxon>
        <taxon>Myxococcus</taxon>
    </lineage>
</organism>
<accession>A0A511HPM3</accession>
<keyword evidence="3" id="KW-1185">Reference proteome</keyword>
<gene>
    <name evidence="1" type="ORF">MVI01_73270</name>
    <name evidence="2" type="ORF">SAMN04488504_10918</name>
</gene>
<name>A0A511HPM3_9BACT</name>
<dbReference type="EMBL" id="FNAJ01000009">
    <property type="protein sequence ID" value="SDE60121.1"/>
    <property type="molecule type" value="Genomic_DNA"/>
</dbReference>
<dbReference type="RefSeq" id="WP_090491841.1">
    <property type="nucleotide sequence ID" value="NZ_BJVY01000081.1"/>
</dbReference>
<dbReference type="PANTHER" id="PTHR35861">
    <property type="match status" value="1"/>
</dbReference>
<dbReference type="PANTHER" id="PTHR35861:SF1">
    <property type="entry name" value="PHAGE TAIL SHEATH PROTEIN"/>
    <property type="match status" value="1"/>
</dbReference>
<dbReference type="AlphaFoldDB" id="A0A511HPM3"/>
<evidence type="ECO:0000313" key="1">
    <source>
        <dbReference type="EMBL" id="GEL75543.1"/>
    </source>
</evidence>
<dbReference type="InterPro" id="IPR052042">
    <property type="entry name" value="Tail_sheath_structural"/>
</dbReference>
<protein>
    <recommendedName>
        <fullName evidence="5">Tail protein</fullName>
    </recommendedName>
</protein>
<evidence type="ECO:0000313" key="2">
    <source>
        <dbReference type="EMBL" id="SDE60121.1"/>
    </source>
</evidence>
<comment type="caution">
    <text evidence="1">The sequence shown here is derived from an EMBL/GenBank/DDBJ whole genome shotgun (WGS) entry which is preliminary data.</text>
</comment>
<dbReference type="EMBL" id="BJVY01000081">
    <property type="protein sequence ID" value="GEL75543.1"/>
    <property type="molecule type" value="Genomic_DNA"/>
</dbReference>
<evidence type="ECO:0008006" key="5">
    <source>
        <dbReference type="Google" id="ProtNLM"/>
    </source>
</evidence>
<proteinExistence type="predicted"/>
<dbReference type="Proteomes" id="UP000321224">
    <property type="component" value="Unassembled WGS sequence"/>
</dbReference>
<evidence type="ECO:0000313" key="4">
    <source>
        <dbReference type="Proteomes" id="UP000321224"/>
    </source>
</evidence>
<dbReference type="Proteomes" id="UP000198717">
    <property type="component" value="Unassembled WGS sequence"/>
</dbReference>
<dbReference type="Gene3D" id="3.40.50.11780">
    <property type="match status" value="2"/>
</dbReference>
<reference evidence="1 4" key="2">
    <citation type="submission" date="2019-07" db="EMBL/GenBank/DDBJ databases">
        <title>Whole genome shotgun sequence of Myxococcus virescens NBRC 100334.</title>
        <authorList>
            <person name="Hosoyama A."/>
            <person name="Uohara A."/>
            <person name="Ohji S."/>
            <person name="Ichikawa N."/>
        </authorList>
    </citation>
    <scope>NUCLEOTIDE SEQUENCE [LARGE SCALE GENOMIC DNA]</scope>
    <source>
        <strain evidence="1 4">NBRC 100334</strain>
    </source>
</reference>
<sequence length="738" mass="77311">MSRELLSSKIVVEEEEPRVRGIPSAPTSVAGAVGLAERGPIGQAVLCTSFEEYQATFGGFTPDSDLALAAMGFFEQGGSHLWVVRTAHYEDASDPESHTATRAAAALTTGGGPTPAIVRGTLRPPFTLADDQRLEVSVNSAEAVDVVFSGAAASVAAGRPGPYALTAGQALRVRVDDGRDVFIPFHEGDFDDMGQATAQEVAAVINAGLIGGRATVADGVLRIASDTQGASSRLEVGDEVAGTVFGFPGGPQVGSGNVQSLRAVELAEVRALVEAAVAGVRVAPSSLGALQLLTQSTGPGATLRVQGDAGPGLGLDALPHTGDASGATDVLHLEAKDTGAYANRLEVEVRPSTNSAPDTFDVLILEDGAYRESFPNLSSSEDDARYVERVLNDERTGSSYVQAFMVQPDALPDVQTVALSGGEDGLVGLGDADFIGSEAGRTGLYALDEVQELSLLLVPGRATPATHNAMVRYCEVARDGLAFAILDSPAGYSTTDIVSYVSQDASLEGLSEHAALYWPRVKVLNPARSVFGNVEQLVVPPSGIIAGVFARNDGARPGGVYDAPAGIEAGRMFGVLGFESKETLEEKKRDVVYPHRINPLTTGPGLPRFIDGSRTLKASGNFPFVAERRGVSFIERSLKTGLQFARHRNNTEGLRAQVRRSIAAFLLAQMRNGAFRSMEPAKAFFVDVSDALNPPSVIFAGKLVARIGLATNKPAEFIVLRVSQDTRALEAELASAGL</sequence>
<evidence type="ECO:0000313" key="3">
    <source>
        <dbReference type="Proteomes" id="UP000198717"/>
    </source>
</evidence>